<evidence type="ECO:0000256" key="4">
    <source>
        <dbReference type="ARBA" id="ARBA00022729"/>
    </source>
</evidence>
<keyword evidence="8" id="KW-0472">Membrane</keyword>
<feature type="signal peptide" evidence="9">
    <location>
        <begin position="1"/>
        <end position="16"/>
    </location>
</feature>
<dbReference type="Pfam" id="PF00399">
    <property type="entry name" value="PIR"/>
    <property type="match status" value="6"/>
</dbReference>
<keyword evidence="4 9" id="KW-0732">Signal</keyword>
<dbReference type="GO" id="GO:0005199">
    <property type="term" value="F:structural constituent of cell wall"/>
    <property type="evidence" value="ECO:0007669"/>
    <property type="project" value="InterPro"/>
</dbReference>
<dbReference type="GO" id="GO:0031505">
    <property type="term" value="P:fungal-type cell wall organization"/>
    <property type="evidence" value="ECO:0007669"/>
    <property type="project" value="UniProtKB-ARBA"/>
</dbReference>
<dbReference type="InterPro" id="IPR054508">
    <property type="entry name" value="PIR1-like_C"/>
</dbReference>
<dbReference type="Proteomes" id="UP000504637">
    <property type="component" value="Unplaced"/>
</dbReference>
<protein>
    <recommendedName>
        <fullName evidence="10">Cell wall mannoprotein PIR1-like C-terminal domain-containing protein</fullName>
    </recommendedName>
</protein>
<evidence type="ECO:0000256" key="1">
    <source>
        <dbReference type="ARBA" id="ARBA00004191"/>
    </source>
</evidence>
<keyword evidence="11" id="KW-1185">Reference proteome</keyword>
<organism evidence="12">
    <name type="scientific">Dissoconium aciculare CBS 342.82</name>
    <dbReference type="NCBI Taxonomy" id="1314786"/>
    <lineage>
        <taxon>Eukaryota</taxon>
        <taxon>Fungi</taxon>
        <taxon>Dikarya</taxon>
        <taxon>Ascomycota</taxon>
        <taxon>Pezizomycotina</taxon>
        <taxon>Dothideomycetes</taxon>
        <taxon>Dothideomycetidae</taxon>
        <taxon>Mycosphaerellales</taxon>
        <taxon>Dissoconiaceae</taxon>
        <taxon>Dissoconium</taxon>
    </lineage>
</organism>
<feature type="transmembrane region" description="Helical" evidence="8">
    <location>
        <begin position="289"/>
        <end position="314"/>
    </location>
</feature>
<dbReference type="PANTHER" id="PTHR47254">
    <property type="entry name" value="CELL WALL MANNOPROTEIN CIS3-RELATED"/>
    <property type="match status" value="1"/>
</dbReference>
<dbReference type="GeneID" id="54361785"/>
<gene>
    <name evidence="12" type="ORF">K489DRAFT_376722</name>
</gene>
<dbReference type="PANTHER" id="PTHR47254:SF1">
    <property type="entry name" value="CELL WALL MANNOPROTEIN CIS3-RELATED"/>
    <property type="match status" value="1"/>
</dbReference>
<keyword evidence="8" id="KW-1133">Transmembrane helix</keyword>
<dbReference type="PROSITE" id="PS50256">
    <property type="entry name" value="PIR_REPEAT_2"/>
    <property type="match status" value="4"/>
</dbReference>
<evidence type="ECO:0000256" key="7">
    <source>
        <dbReference type="SAM" id="MobiDB-lite"/>
    </source>
</evidence>
<feature type="compositionally biased region" description="Low complexity" evidence="7">
    <location>
        <begin position="263"/>
        <end position="286"/>
    </location>
</feature>
<accession>A0A6J3ME88</accession>
<dbReference type="GO" id="GO:0009277">
    <property type="term" value="C:fungal-type cell wall"/>
    <property type="evidence" value="ECO:0007669"/>
    <property type="project" value="TreeGrafter"/>
</dbReference>
<comment type="similarity">
    <text evidence="6">Belongs to the PIR protein family.</text>
</comment>
<evidence type="ECO:0000256" key="3">
    <source>
        <dbReference type="ARBA" id="ARBA00022525"/>
    </source>
</evidence>
<feature type="chain" id="PRO_5027008833" description="Cell wall mannoprotein PIR1-like C-terminal domain-containing protein" evidence="9">
    <location>
        <begin position="17"/>
        <end position="315"/>
    </location>
</feature>
<evidence type="ECO:0000256" key="5">
    <source>
        <dbReference type="ARBA" id="ARBA00022737"/>
    </source>
</evidence>
<evidence type="ECO:0000256" key="2">
    <source>
        <dbReference type="ARBA" id="ARBA00022512"/>
    </source>
</evidence>
<dbReference type="InterPro" id="IPR000420">
    <property type="entry name" value="Yeast_PIR_rpt"/>
</dbReference>
<dbReference type="InterPro" id="IPR051153">
    <property type="entry name" value="Yeast_CWMannoprotein_PIR"/>
</dbReference>
<dbReference type="OrthoDB" id="5415592at2759"/>
<dbReference type="RefSeq" id="XP_033463356.1">
    <property type="nucleotide sequence ID" value="XM_033603985.1"/>
</dbReference>
<evidence type="ECO:0000256" key="8">
    <source>
        <dbReference type="SAM" id="Phobius"/>
    </source>
</evidence>
<reference evidence="12" key="1">
    <citation type="submission" date="2020-01" db="EMBL/GenBank/DDBJ databases">
        <authorList>
            <consortium name="DOE Joint Genome Institute"/>
            <person name="Haridas S."/>
            <person name="Albert R."/>
            <person name="Binder M."/>
            <person name="Bloem J."/>
            <person name="Labutti K."/>
            <person name="Salamov A."/>
            <person name="Andreopoulos B."/>
            <person name="Baker S.E."/>
            <person name="Barry K."/>
            <person name="Bills G."/>
            <person name="Bluhm B.H."/>
            <person name="Cannon C."/>
            <person name="Castanera R."/>
            <person name="Culley D.E."/>
            <person name="Daum C."/>
            <person name="Ezra D."/>
            <person name="Gonzalez J.B."/>
            <person name="Henrissat B."/>
            <person name="Kuo A."/>
            <person name="Liang C."/>
            <person name="Lipzen A."/>
            <person name="Lutzoni F."/>
            <person name="Magnuson J."/>
            <person name="Mondo S."/>
            <person name="Nolan M."/>
            <person name="Ohm R."/>
            <person name="Pangilinan J."/>
            <person name="Park H.-J."/>
            <person name="Ramirez L."/>
            <person name="Alfaro M."/>
            <person name="Sun H."/>
            <person name="Tritt A."/>
            <person name="Yoshinaga Y."/>
            <person name="Zwiers L.-H."/>
            <person name="Turgeon B.G."/>
            <person name="Goodwin S.B."/>
            <person name="Spatafora J.W."/>
            <person name="Crous P.W."/>
            <person name="Grigoriev I.V."/>
        </authorList>
    </citation>
    <scope>NUCLEOTIDE SEQUENCE</scope>
    <source>
        <strain evidence="12">CBS 342.82</strain>
    </source>
</reference>
<evidence type="ECO:0000313" key="12">
    <source>
        <dbReference type="RefSeq" id="XP_033463356.1"/>
    </source>
</evidence>
<evidence type="ECO:0000256" key="9">
    <source>
        <dbReference type="SAM" id="SignalP"/>
    </source>
</evidence>
<reference evidence="12" key="3">
    <citation type="submission" date="2025-08" db="UniProtKB">
        <authorList>
            <consortium name="RefSeq"/>
        </authorList>
    </citation>
    <scope>IDENTIFICATION</scope>
    <source>
        <strain evidence="12">CBS 342.82</strain>
    </source>
</reference>
<feature type="domain" description="Cell wall mannoprotein PIR1-like C-terminal" evidence="10">
    <location>
        <begin position="70"/>
        <end position="144"/>
    </location>
</feature>
<reference evidence="12" key="2">
    <citation type="submission" date="2020-04" db="EMBL/GenBank/DDBJ databases">
        <authorList>
            <consortium name="NCBI Genome Project"/>
        </authorList>
    </citation>
    <scope>NUCLEOTIDE SEQUENCE</scope>
    <source>
        <strain evidence="12">CBS 342.82</strain>
    </source>
</reference>
<dbReference type="Pfam" id="PF22799">
    <property type="entry name" value="PIR1-like_C"/>
    <property type="match status" value="1"/>
</dbReference>
<keyword evidence="5" id="KW-0677">Repeat</keyword>
<keyword evidence="8" id="KW-0812">Transmembrane</keyword>
<dbReference type="AlphaFoldDB" id="A0A6J3ME88"/>
<comment type="subcellular location">
    <subcellularLocation>
        <location evidence="1">Secreted</location>
        <location evidence="1">Cell wall</location>
    </subcellularLocation>
</comment>
<feature type="compositionally biased region" description="Polar residues" evidence="7">
    <location>
        <begin position="243"/>
        <end position="260"/>
    </location>
</feature>
<feature type="region of interest" description="Disordered" evidence="7">
    <location>
        <begin position="243"/>
        <end position="286"/>
    </location>
</feature>
<keyword evidence="2" id="KW-0134">Cell wall</keyword>
<name>A0A6J3ME88_9PEZI</name>
<evidence type="ECO:0000256" key="6">
    <source>
        <dbReference type="ARBA" id="ARBA00038219"/>
    </source>
</evidence>
<keyword evidence="3" id="KW-0964">Secreted</keyword>
<evidence type="ECO:0000259" key="10">
    <source>
        <dbReference type="Pfam" id="PF22799"/>
    </source>
</evidence>
<proteinExistence type="inferred from homology"/>
<evidence type="ECO:0000313" key="11">
    <source>
        <dbReference type="Proteomes" id="UP000504637"/>
    </source>
</evidence>
<sequence length="315" mass="31318">MRSTFATLAIVGAAAAQGVAGNVAPSTSAPAGCQVNYPGTFTIEVVNVTTTGKRDLEARDTPVTIKLQNGVFTDAQGRIGSVVANGQIQFDGPPAQAGAKYTAGWSVCQNGTVALGSQVVFYQCLSGGFYNLYDHSLGGQCGPIYIQAVGSSSNAGQIPDGQVTAGRPATQISDGQIQATTGAGRVTQIGDGQIQAPTGAKVTQIGDGQIQAPTGGAKVTQIGDGQIQAPTGRPVTQISDGQIQAPKTTGRPVTQISDGQIQAPKTTPTAAPTRPANGTAPTTTSKGPIAATGAAVANAVGAFGIFAGAVAVALL</sequence>